<name>A0A379TC08_SALER</name>
<dbReference type="InterPro" id="IPR001451">
    <property type="entry name" value="Hexapep"/>
</dbReference>
<sequence length="236" mass="25403">MLEDLRANSWSLRPCCMVLAYRIAHFCSVWRKKNVLNNLWAAPVLVLYRVITECLFGYEIQAAATIGRRFTIHHGYAVVINKHVVAGDDFTIRHGVTIGNRGTNSLACPVIGDGVELGANVILLGDITIGNHVTVGAGSVVLDSIPDPCAGGRGKSTGKGQHMNILQFNVRLAEGGAAGVALDLHLRALQKGLTSHFVYGYGKGGKKSVSHHRYPQVVKQTPRGTAIANHCAVSFR</sequence>
<comment type="pathway">
    <text evidence="6">Slime biogenesis; slime polysaccharide biosynthesis.</text>
</comment>
<comment type="similarity">
    <text evidence="1">Belongs to the transferase hexapeptide repeat family.</text>
</comment>
<keyword evidence="5 8" id="KW-0012">Acyltransferase</keyword>
<evidence type="ECO:0000256" key="5">
    <source>
        <dbReference type="ARBA" id="ARBA00023315"/>
    </source>
</evidence>
<evidence type="ECO:0000256" key="1">
    <source>
        <dbReference type="ARBA" id="ARBA00007274"/>
    </source>
</evidence>
<dbReference type="InterPro" id="IPR011004">
    <property type="entry name" value="Trimer_LpxA-like_sf"/>
</dbReference>
<accession>A0A379TC08</accession>
<evidence type="ECO:0000313" key="8">
    <source>
        <dbReference type="EMBL" id="SUG47019.1"/>
    </source>
</evidence>
<evidence type="ECO:0000256" key="3">
    <source>
        <dbReference type="ARBA" id="ARBA00022737"/>
    </source>
</evidence>
<dbReference type="EMBL" id="UGXG01000002">
    <property type="protein sequence ID" value="SUG47019.1"/>
    <property type="molecule type" value="Genomic_DNA"/>
</dbReference>
<organism evidence="8 9">
    <name type="scientific">Salmonella enterica subsp. arizonae</name>
    <dbReference type="NCBI Taxonomy" id="59203"/>
    <lineage>
        <taxon>Bacteria</taxon>
        <taxon>Pseudomonadati</taxon>
        <taxon>Pseudomonadota</taxon>
        <taxon>Gammaproteobacteria</taxon>
        <taxon>Enterobacterales</taxon>
        <taxon>Enterobacteriaceae</taxon>
        <taxon>Salmonella</taxon>
    </lineage>
</organism>
<evidence type="ECO:0000313" key="9">
    <source>
        <dbReference type="Proteomes" id="UP000254741"/>
    </source>
</evidence>
<dbReference type="InterPro" id="IPR045304">
    <property type="entry name" value="LbH_SAT"/>
</dbReference>
<dbReference type="Pfam" id="PF00132">
    <property type="entry name" value="Hexapep"/>
    <property type="match status" value="1"/>
</dbReference>
<keyword evidence="4" id="KW-0448">Lipopolysaccharide biosynthesis</keyword>
<dbReference type="PANTHER" id="PTHR42811">
    <property type="entry name" value="SERINE ACETYLTRANSFERASE"/>
    <property type="match status" value="1"/>
</dbReference>
<dbReference type="GO" id="GO:0009103">
    <property type="term" value="P:lipopolysaccharide biosynthetic process"/>
    <property type="evidence" value="ECO:0007669"/>
    <property type="project" value="UniProtKB-KW"/>
</dbReference>
<dbReference type="InterPro" id="IPR024027">
    <property type="entry name" value="Colanic_acid_synth_WcaB"/>
</dbReference>
<dbReference type="AlphaFoldDB" id="A0A379TC08"/>
<evidence type="ECO:0000256" key="7">
    <source>
        <dbReference type="NCBIfam" id="TIGR04016"/>
    </source>
</evidence>
<dbReference type="NCBIfam" id="TIGR04016">
    <property type="entry name" value="WcaB"/>
    <property type="match status" value="1"/>
</dbReference>
<dbReference type="Gene3D" id="2.160.10.10">
    <property type="entry name" value="Hexapeptide repeat proteins"/>
    <property type="match status" value="1"/>
</dbReference>
<keyword evidence="3" id="KW-0677">Repeat</keyword>
<dbReference type="PROSITE" id="PS00101">
    <property type="entry name" value="HEXAPEP_TRANSFERASES"/>
    <property type="match status" value="1"/>
</dbReference>
<dbReference type="SUPFAM" id="SSF51161">
    <property type="entry name" value="Trimeric LpxA-like enzymes"/>
    <property type="match status" value="1"/>
</dbReference>
<dbReference type="Proteomes" id="UP000254741">
    <property type="component" value="Unassembled WGS sequence"/>
</dbReference>
<dbReference type="FunFam" id="2.160.10.10:FF:000013">
    <property type="entry name" value="Acetyltransferase"/>
    <property type="match status" value="1"/>
</dbReference>
<keyword evidence="2 8" id="KW-0808">Transferase</keyword>
<protein>
    <recommendedName>
        <fullName evidence="7">Colanic acid biosynthesis acetyltransferase WcaB</fullName>
        <ecNumber evidence="7">2.3.1.-</ecNumber>
    </recommendedName>
</protein>
<proteinExistence type="inferred from homology"/>
<dbReference type="GO" id="GO:0016747">
    <property type="term" value="F:acyltransferase activity, transferring groups other than amino-acyl groups"/>
    <property type="evidence" value="ECO:0007669"/>
    <property type="project" value="InterPro"/>
</dbReference>
<dbReference type="NCBIfam" id="NF007564">
    <property type="entry name" value="PRK10191.1"/>
    <property type="match status" value="1"/>
</dbReference>
<reference evidence="8 9" key="1">
    <citation type="submission" date="2018-06" db="EMBL/GenBank/DDBJ databases">
        <authorList>
            <consortium name="Pathogen Informatics"/>
            <person name="Doyle S."/>
        </authorList>
    </citation>
    <scope>NUCLEOTIDE SEQUENCE [LARGE SCALE GENOMIC DNA]</scope>
    <source>
        <strain evidence="8 9">NCTC8297</strain>
    </source>
</reference>
<dbReference type="EC" id="2.3.1.-" evidence="7"/>
<evidence type="ECO:0000256" key="6">
    <source>
        <dbReference type="ARBA" id="ARBA00060611"/>
    </source>
</evidence>
<dbReference type="CDD" id="cd03354">
    <property type="entry name" value="LbH_SAT"/>
    <property type="match status" value="1"/>
</dbReference>
<evidence type="ECO:0000256" key="4">
    <source>
        <dbReference type="ARBA" id="ARBA00022985"/>
    </source>
</evidence>
<gene>
    <name evidence="8" type="primary">cysE_2</name>
    <name evidence="8" type="ORF">NCTC8297_02261</name>
</gene>
<dbReference type="InterPro" id="IPR018357">
    <property type="entry name" value="Hexapep_transf_CS"/>
</dbReference>
<evidence type="ECO:0000256" key="2">
    <source>
        <dbReference type="ARBA" id="ARBA00022679"/>
    </source>
</evidence>